<keyword evidence="4 6" id="KW-0288">FMN</keyword>
<comment type="subcellular location">
    <subcellularLocation>
        <location evidence="6">Cell membrane</location>
        <topology evidence="6">Single-pass membrane protein</topology>
    </subcellularLocation>
</comment>
<feature type="domain" description="FMN-binding" evidence="7">
    <location>
        <begin position="87"/>
        <end position="171"/>
    </location>
</feature>
<comment type="cofactor">
    <cofactor evidence="6">
        <name>FMN</name>
        <dbReference type="ChEBI" id="CHEBI:58210"/>
    </cofactor>
</comment>
<dbReference type="PANTHER" id="PTHR36118">
    <property type="entry name" value="ION-TRANSLOCATING OXIDOREDUCTASE COMPLEX SUBUNIT G"/>
    <property type="match status" value="1"/>
</dbReference>
<evidence type="ECO:0000256" key="4">
    <source>
        <dbReference type="ARBA" id="ARBA00022643"/>
    </source>
</evidence>
<evidence type="ECO:0000256" key="5">
    <source>
        <dbReference type="ARBA" id="ARBA00022982"/>
    </source>
</evidence>
<dbReference type="Proteomes" id="UP000010880">
    <property type="component" value="Chromosome"/>
</dbReference>
<keyword evidence="6" id="KW-1278">Translocase</keyword>
<comment type="subunit">
    <text evidence="6">The complex is composed of six subunits: RnfA, RnfB, RnfC, RnfD, RnfE and RnfG.</text>
</comment>
<dbReference type="GO" id="GO:0010181">
    <property type="term" value="F:FMN binding"/>
    <property type="evidence" value="ECO:0007669"/>
    <property type="project" value="InterPro"/>
</dbReference>
<dbReference type="PANTHER" id="PTHR36118:SF1">
    <property type="entry name" value="ION-TRANSLOCATING OXIDOREDUCTASE COMPLEX SUBUNIT G"/>
    <property type="match status" value="1"/>
</dbReference>
<dbReference type="RefSeq" id="WP_015327622.1">
    <property type="nucleotide sequence ID" value="NC_019978.1"/>
</dbReference>
<dbReference type="EC" id="7.-.-.-" evidence="6"/>
<keyword evidence="9" id="KW-1185">Reference proteome</keyword>
<keyword evidence="6" id="KW-1133">Transmembrane helix</keyword>
<dbReference type="SMART" id="SM00900">
    <property type="entry name" value="FMN_bind"/>
    <property type="match status" value="1"/>
</dbReference>
<comment type="function">
    <text evidence="6">Part of a membrane-bound complex that couples electron transfer with translocation of ions across the membrane.</text>
</comment>
<dbReference type="GO" id="GO:0005886">
    <property type="term" value="C:plasma membrane"/>
    <property type="evidence" value="ECO:0007669"/>
    <property type="project" value="UniProtKB-SubCell"/>
</dbReference>
<keyword evidence="3 6" id="KW-0285">Flavoprotein</keyword>
<protein>
    <recommendedName>
        <fullName evidence="6">Ion-translocating oxidoreductase complex subunit G</fullName>
        <ecNumber evidence="6">7.-.-.-</ecNumber>
    </recommendedName>
    <alternativeName>
        <fullName evidence="6">Rnf electron transport complex subunit G</fullName>
    </alternativeName>
</protein>
<name>L0KCV6_HALHC</name>
<keyword evidence="6" id="KW-0472">Membrane</keyword>
<dbReference type="PATRIC" id="fig|748449.3.peg.1936"/>
<dbReference type="InterPro" id="IPR007329">
    <property type="entry name" value="FMN-bd"/>
</dbReference>
<dbReference type="GO" id="GO:0009055">
    <property type="term" value="F:electron transfer activity"/>
    <property type="evidence" value="ECO:0007669"/>
    <property type="project" value="InterPro"/>
</dbReference>
<evidence type="ECO:0000256" key="2">
    <source>
        <dbReference type="ARBA" id="ARBA00022553"/>
    </source>
</evidence>
<dbReference type="AlphaFoldDB" id="L0KCV6"/>
<dbReference type="PIRSF" id="PIRSF006091">
    <property type="entry name" value="E_trnsport_RnfG"/>
    <property type="match status" value="1"/>
</dbReference>
<keyword evidence="1 6" id="KW-0813">Transport</keyword>
<evidence type="ECO:0000256" key="3">
    <source>
        <dbReference type="ARBA" id="ARBA00022630"/>
    </source>
</evidence>
<evidence type="ECO:0000256" key="1">
    <source>
        <dbReference type="ARBA" id="ARBA00022448"/>
    </source>
</evidence>
<dbReference type="STRING" id="748449.Halha_2009"/>
<dbReference type="InterPro" id="IPR010209">
    <property type="entry name" value="Ion_transpt_RnfG/RsxG"/>
</dbReference>
<dbReference type="eggNOG" id="COG4659">
    <property type="taxonomic scope" value="Bacteria"/>
</dbReference>
<dbReference type="OrthoDB" id="9794010at2"/>
<keyword evidence="2 6" id="KW-0597">Phosphoprotein</keyword>
<evidence type="ECO:0000259" key="7">
    <source>
        <dbReference type="SMART" id="SM00900"/>
    </source>
</evidence>
<dbReference type="HOGENOM" id="CLU_077882_2_2_9"/>
<keyword evidence="6" id="KW-1003">Cell membrane</keyword>
<gene>
    <name evidence="6" type="primary">rnfG</name>
    <name evidence="8" type="ordered locus">Halha_2009</name>
</gene>
<dbReference type="EMBL" id="CP003359">
    <property type="protein sequence ID" value="AGB41908.1"/>
    <property type="molecule type" value="Genomic_DNA"/>
</dbReference>
<feature type="modified residue" description="FMN phosphoryl threonine" evidence="6">
    <location>
        <position position="154"/>
    </location>
</feature>
<keyword evidence="6" id="KW-0812">Transmembrane</keyword>
<sequence>MAKIKPRLIIVLTLIMIVSALVLTYVYQVTTPIIKAQAQEKKEKAILDVLPGAIKYKKVTKEGLTLYKGIDKSGNTVGYAVQNSGQGFQSIIKLMIGMDLKENKIIKINILSQAETPGLGSRITEKQFKAQFQGKSFSDAFKAKKDVDAITGATISSQALSDVLDEAIAKVQQVYGGGE</sequence>
<dbReference type="Pfam" id="PF04205">
    <property type="entry name" value="FMN_bind"/>
    <property type="match status" value="1"/>
</dbReference>
<accession>L0KCV6</accession>
<proteinExistence type="inferred from homology"/>
<evidence type="ECO:0000313" key="9">
    <source>
        <dbReference type="Proteomes" id="UP000010880"/>
    </source>
</evidence>
<evidence type="ECO:0000256" key="6">
    <source>
        <dbReference type="HAMAP-Rule" id="MF_00479"/>
    </source>
</evidence>
<organism evidence="8 9">
    <name type="scientific">Halobacteroides halobius (strain ATCC 35273 / DSM 5150 / MD-1)</name>
    <dbReference type="NCBI Taxonomy" id="748449"/>
    <lineage>
        <taxon>Bacteria</taxon>
        <taxon>Bacillati</taxon>
        <taxon>Bacillota</taxon>
        <taxon>Clostridia</taxon>
        <taxon>Halanaerobiales</taxon>
        <taxon>Halobacteroidaceae</taxon>
        <taxon>Halobacteroides</taxon>
    </lineage>
</organism>
<comment type="similarity">
    <text evidence="6">Belongs to the RnfG family.</text>
</comment>
<evidence type="ECO:0000313" key="8">
    <source>
        <dbReference type="EMBL" id="AGB41908.1"/>
    </source>
</evidence>
<dbReference type="NCBIfam" id="TIGR01947">
    <property type="entry name" value="rnfG"/>
    <property type="match status" value="1"/>
</dbReference>
<keyword evidence="5 6" id="KW-0249">Electron transport</keyword>
<dbReference type="KEGG" id="hhl:Halha_2009"/>
<dbReference type="GO" id="GO:0022900">
    <property type="term" value="P:electron transport chain"/>
    <property type="evidence" value="ECO:0007669"/>
    <property type="project" value="UniProtKB-UniRule"/>
</dbReference>
<reference evidence="9" key="1">
    <citation type="submission" date="2012-02" db="EMBL/GenBank/DDBJ databases">
        <title>The complete genome of Halobacteroides halobius DSM 5150.</title>
        <authorList>
            <person name="Lucas S."/>
            <person name="Copeland A."/>
            <person name="Lapidus A."/>
            <person name="Glavina del Rio T."/>
            <person name="Dalin E."/>
            <person name="Tice H."/>
            <person name="Bruce D."/>
            <person name="Goodwin L."/>
            <person name="Pitluck S."/>
            <person name="Peters L."/>
            <person name="Mikhailova N."/>
            <person name="Gu W."/>
            <person name="Kyrpides N."/>
            <person name="Mavromatis K."/>
            <person name="Ivanova N."/>
            <person name="Brettin T."/>
            <person name="Detter J.C."/>
            <person name="Han C."/>
            <person name="Larimer F."/>
            <person name="Land M."/>
            <person name="Hauser L."/>
            <person name="Markowitz V."/>
            <person name="Cheng J.-F."/>
            <person name="Hugenholtz P."/>
            <person name="Woyke T."/>
            <person name="Wu D."/>
            <person name="Tindall B."/>
            <person name="Pomrenke H."/>
            <person name="Brambilla E."/>
            <person name="Klenk H.-P."/>
            <person name="Eisen J.A."/>
        </authorList>
    </citation>
    <scope>NUCLEOTIDE SEQUENCE [LARGE SCALE GENOMIC DNA]</scope>
    <source>
        <strain evidence="9">ATCC 35273 / DSM 5150 / MD-1</strain>
    </source>
</reference>
<dbReference type="HAMAP" id="MF_00479">
    <property type="entry name" value="RsxG_RnfG"/>
    <property type="match status" value="1"/>
</dbReference>